<proteinExistence type="predicted"/>
<dbReference type="Proteomes" id="UP001148838">
    <property type="component" value="Unassembled WGS sequence"/>
</dbReference>
<evidence type="ECO:0008006" key="3">
    <source>
        <dbReference type="Google" id="ProtNLM"/>
    </source>
</evidence>
<accession>A0ABQ8SYJ5</accession>
<keyword evidence="2" id="KW-1185">Reference proteome</keyword>
<sequence>MLAGNEFQSLGRAIVKEDEYEEVRWDGIVRFNNNSGISRTTPRGGQHSSTPFFPVGSTVLTRYDPCDYDLFTKMKEPLRGTRYNTRDELIRALGRSIRNINKDDALMVYDAFQTFGKCSDITDTAKLDIFIRGVDEEINIMLRSKSGVKRPPIDPDALKKAVEAVIAPPGNEILIREACSGL</sequence>
<organism evidence="1 2">
    <name type="scientific">Periplaneta americana</name>
    <name type="common">American cockroach</name>
    <name type="synonym">Blatta americana</name>
    <dbReference type="NCBI Taxonomy" id="6978"/>
    <lineage>
        <taxon>Eukaryota</taxon>
        <taxon>Metazoa</taxon>
        <taxon>Ecdysozoa</taxon>
        <taxon>Arthropoda</taxon>
        <taxon>Hexapoda</taxon>
        <taxon>Insecta</taxon>
        <taxon>Pterygota</taxon>
        <taxon>Neoptera</taxon>
        <taxon>Polyneoptera</taxon>
        <taxon>Dictyoptera</taxon>
        <taxon>Blattodea</taxon>
        <taxon>Blattoidea</taxon>
        <taxon>Blattidae</taxon>
        <taxon>Blattinae</taxon>
        <taxon>Periplaneta</taxon>
    </lineage>
</organism>
<reference evidence="1 2" key="1">
    <citation type="journal article" date="2022" name="Allergy">
        <title>Genome assembly and annotation of Periplaneta americana reveal a comprehensive cockroach allergen profile.</title>
        <authorList>
            <person name="Wang L."/>
            <person name="Xiong Q."/>
            <person name="Saelim N."/>
            <person name="Wang L."/>
            <person name="Nong W."/>
            <person name="Wan A.T."/>
            <person name="Shi M."/>
            <person name="Liu X."/>
            <person name="Cao Q."/>
            <person name="Hui J.H.L."/>
            <person name="Sookrung N."/>
            <person name="Leung T.F."/>
            <person name="Tungtrongchitr A."/>
            <person name="Tsui S.K.W."/>
        </authorList>
    </citation>
    <scope>NUCLEOTIDE SEQUENCE [LARGE SCALE GENOMIC DNA]</scope>
    <source>
        <strain evidence="1">PWHHKU_190912</strain>
    </source>
</reference>
<evidence type="ECO:0000313" key="2">
    <source>
        <dbReference type="Proteomes" id="UP001148838"/>
    </source>
</evidence>
<evidence type="ECO:0000313" key="1">
    <source>
        <dbReference type="EMBL" id="KAJ4438904.1"/>
    </source>
</evidence>
<dbReference type="EMBL" id="JAJSOF020000019">
    <property type="protein sequence ID" value="KAJ4438904.1"/>
    <property type="molecule type" value="Genomic_DNA"/>
</dbReference>
<protein>
    <recommendedName>
        <fullName evidence="3">Per a allergen</fullName>
    </recommendedName>
</protein>
<name>A0ABQ8SYJ5_PERAM</name>
<gene>
    <name evidence="1" type="ORF">ANN_14858</name>
</gene>
<comment type="caution">
    <text evidence="1">The sequence shown here is derived from an EMBL/GenBank/DDBJ whole genome shotgun (WGS) entry which is preliminary data.</text>
</comment>